<evidence type="ECO:0000256" key="3">
    <source>
        <dbReference type="ARBA" id="ARBA00022679"/>
    </source>
</evidence>
<dbReference type="InterPro" id="IPR001584">
    <property type="entry name" value="Integrase_cat-core"/>
</dbReference>
<accession>A0A6B0VHY5</accession>
<feature type="domain" description="Integrase catalytic" evidence="11">
    <location>
        <begin position="736"/>
        <end position="909"/>
    </location>
</feature>
<evidence type="ECO:0000256" key="6">
    <source>
        <dbReference type="ARBA" id="ARBA00022759"/>
    </source>
</evidence>
<dbReference type="SUPFAM" id="SSF50630">
    <property type="entry name" value="Acid proteases"/>
    <property type="match status" value="1"/>
</dbReference>
<keyword evidence="2" id="KW-0645">Protease</keyword>
<dbReference type="InterPro" id="IPR043502">
    <property type="entry name" value="DNA/RNA_pol_sf"/>
</dbReference>
<dbReference type="InterPro" id="IPR041373">
    <property type="entry name" value="RT_RNaseH"/>
</dbReference>
<dbReference type="InterPro" id="IPR050951">
    <property type="entry name" value="Retrovirus_Pol_polyprotein"/>
</dbReference>
<dbReference type="InterPro" id="IPR000477">
    <property type="entry name" value="RT_dom"/>
</dbReference>
<dbReference type="SUPFAM" id="SSF56672">
    <property type="entry name" value="DNA/RNA polymerases"/>
    <property type="match status" value="1"/>
</dbReference>
<evidence type="ECO:0000256" key="7">
    <source>
        <dbReference type="ARBA" id="ARBA00022801"/>
    </source>
</evidence>
<dbReference type="PROSITE" id="PS50175">
    <property type="entry name" value="ASP_PROT_RETROV"/>
    <property type="match status" value="1"/>
</dbReference>
<dbReference type="GO" id="GO:0006508">
    <property type="term" value="P:proteolysis"/>
    <property type="evidence" value="ECO:0007669"/>
    <property type="project" value="UniProtKB-KW"/>
</dbReference>
<keyword evidence="3" id="KW-0808">Transferase</keyword>
<keyword evidence="8" id="KW-0695">RNA-directed DNA polymerase</keyword>
<evidence type="ECO:0000313" key="12">
    <source>
        <dbReference type="EMBL" id="MXV00889.1"/>
    </source>
</evidence>
<sequence>MLCLGKCLHPPLEAASGGGTQLSRLFFITDRGSGLRFLVDTGAEVSVLPVSAVETKGRQTLTTLQAANKTPIATYGEHALSLNIGLRRVFRWVFLVADVSYPIIGADFLRHFNLLVDMQRKRLVDATTNIVTHLACKPARPPDRPNCSSPTSPYESLLREFGSITRPTNFQRPVKHNVAHHIVTTGPPTHARARRLPPDRLKIARDEFDHMLELGIIQPSSSPWASPLHMVPKKNPGDWRPCGDYRALNNATIPDRYPLPYIADFTTSLYGSKIFSKIDLVKAYHQIPVEPSDVPKTAIITPFGLFEYLRMPFGLRNAAQTFQRFVDHVTRGLPFVYAYVDDLLIYSHDDEVHIQHLRLLFQRLEEHGLIINKQKCEFGVTTLNFLGHQVDHTGVRPLPEKVAAIKVFPQPTTIHKLREFLGLINFYRRFIPNCASTLLPLTDMLKGKHKDSTPLNWSDSAFQAFSRIKGDFANGTLLVHPCQKLPVSVMVDASNIAIGAVLQQLSDKNWQPIAFYSRKLSATESRYSTFGRELLAIHQAIKHFRHFLEGRHFVVFTDHKPLTYALKSGSDKFTPREIRQMSYISEFTTDIRRVQGKDNLAADALSCVIVTPCCSMLPVTIDFEAMASAQRDDTDLQQVRSSHCSLNLREVVLPMCGTPLICDHTTGAPRPLVSLHFRRQVFDSLHSMAHPGVRATQWLITERFVWPGVNKDVRNWTRSCLACQRSKIQRHTSAPYDAFPTPAARFDAVHLDIVGHLPTSGGNTYILTCIDRFTRWPEAFPIPNITAETTARTFVEGWIARFGVPSSVTTDRGRQFESALFRELMRLLGCSRIRTTSYHPMANGIVERFHRTLKASLIAHDDRVHWSVHLSLVLLGLRTAFKEYIGFSAAQLVYGAPLRLPGELITPADHRTNSDPASYATQLTTAMRALQATPPRPQQRKSKYVSNELAHCTHVFVRHDASRQSLQQPYDGPFKVIERRDKYFLLDLKGRKDTVSIDRLKPAYLDTPFASAPPTTSLESRMHTGNFERHPPTLISTTTARIVCDNKPQSHPDWPKRHVTWAPLPPQLGVFQPTSL</sequence>
<dbReference type="SUPFAM" id="SSF53098">
    <property type="entry name" value="Ribonuclease H-like"/>
    <property type="match status" value="1"/>
</dbReference>
<dbReference type="Gene3D" id="3.10.10.10">
    <property type="entry name" value="HIV Type 1 Reverse Transcriptase, subunit A, domain 1"/>
    <property type="match status" value="1"/>
</dbReference>
<dbReference type="CDD" id="cd01647">
    <property type="entry name" value="RT_LTR"/>
    <property type="match status" value="1"/>
</dbReference>
<evidence type="ECO:0000259" key="9">
    <source>
        <dbReference type="PROSITE" id="PS50175"/>
    </source>
</evidence>
<protein>
    <recommendedName>
        <fullName evidence="1">RNA-directed DNA polymerase</fullName>
        <ecNumber evidence="1">2.7.7.49</ecNumber>
    </recommendedName>
</protein>
<dbReference type="InterPro" id="IPR041588">
    <property type="entry name" value="Integrase_H2C2"/>
</dbReference>
<dbReference type="InterPro" id="IPR001969">
    <property type="entry name" value="Aspartic_peptidase_AS"/>
</dbReference>
<keyword evidence="6" id="KW-0255">Endonuclease</keyword>
<dbReference type="InterPro" id="IPR043128">
    <property type="entry name" value="Rev_trsase/Diguanyl_cyclase"/>
</dbReference>
<dbReference type="FunFam" id="2.40.70.10:FF:000130">
    <property type="entry name" value="Retrovirus-related Pol polyprotein from transposon opus-like Protein"/>
    <property type="match status" value="1"/>
</dbReference>
<name>A0A6B0VHY5_IXORI</name>
<dbReference type="InterPro" id="IPR034132">
    <property type="entry name" value="RP_Saci-like"/>
</dbReference>
<organism evidence="12">
    <name type="scientific">Ixodes ricinus</name>
    <name type="common">Common tick</name>
    <name type="synonym">Acarus ricinus</name>
    <dbReference type="NCBI Taxonomy" id="34613"/>
    <lineage>
        <taxon>Eukaryota</taxon>
        <taxon>Metazoa</taxon>
        <taxon>Ecdysozoa</taxon>
        <taxon>Arthropoda</taxon>
        <taxon>Chelicerata</taxon>
        <taxon>Arachnida</taxon>
        <taxon>Acari</taxon>
        <taxon>Parasitiformes</taxon>
        <taxon>Ixodida</taxon>
        <taxon>Ixodoidea</taxon>
        <taxon>Ixodidae</taxon>
        <taxon>Ixodinae</taxon>
        <taxon>Ixodes</taxon>
    </lineage>
</organism>
<dbReference type="EMBL" id="GIFC01018805">
    <property type="protein sequence ID" value="MXV00889.1"/>
    <property type="molecule type" value="Transcribed_RNA"/>
</dbReference>
<evidence type="ECO:0000259" key="10">
    <source>
        <dbReference type="PROSITE" id="PS50878"/>
    </source>
</evidence>
<dbReference type="FunFam" id="1.10.340.70:FF:000006">
    <property type="entry name" value="Retrovirus-related Pol polyprotein from transposon 297-like Protein"/>
    <property type="match status" value="1"/>
</dbReference>
<dbReference type="AlphaFoldDB" id="A0A6B0VHY5"/>
<dbReference type="GO" id="GO:0003676">
    <property type="term" value="F:nucleic acid binding"/>
    <property type="evidence" value="ECO:0007669"/>
    <property type="project" value="InterPro"/>
</dbReference>
<dbReference type="GO" id="GO:0004190">
    <property type="term" value="F:aspartic-type endopeptidase activity"/>
    <property type="evidence" value="ECO:0007669"/>
    <property type="project" value="InterPro"/>
</dbReference>
<dbReference type="EC" id="2.7.7.49" evidence="1"/>
<dbReference type="InterPro" id="IPR012337">
    <property type="entry name" value="RNaseH-like_sf"/>
</dbReference>
<dbReference type="Gene3D" id="1.10.340.70">
    <property type="match status" value="1"/>
</dbReference>
<dbReference type="Pfam" id="PF00665">
    <property type="entry name" value="rve"/>
    <property type="match status" value="1"/>
</dbReference>
<reference evidence="12" key="1">
    <citation type="submission" date="2019-12" db="EMBL/GenBank/DDBJ databases">
        <title>An insight into the sialome of adult female Ixodes ricinus ticks feeding for 6 days.</title>
        <authorList>
            <person name="Perner J."/>
            <person name="Ribeiro J.M.C."/>
        </authorList>
    </citation>
    <scope>NUCLEOTIDE SEQUENCE</scope>
    <source>
        <strain evidence="12">Semi-engorged</strain>
        <tissue evidence="12">Salivary glands</tissue>
    </source>
</reference>
<dbReference type="Gene3D" id="2.40.70.10">
    <property type="entry name" value="Acid Proteases"/>
    <property type="match status" value="1"/>
</dbReference>
<evidence type="ECO:0000256" key="8">
    <source>
        <dbReference type="ARBA" id="ARBA00022918"/>
    </source>
</evidence>
<keyword evidence="4" id="KW-0548">Nucleotidyltransferase</keyword>
<dbReference type="Gene3D" id="3.30.70.270">
    <property type="match status" value="2"/>
</dbReference>
<dbReference type="PROSITE" id="PS50994">
    <property type="entry name" value="INTEGRASE"/>
    <property type="match status" value="1"/>
</dbReference>
<dbReference type="InterPro" id="IPR021109">
    <property type="entry name" value="Peptidase_aspartic_dom_sf"/>
</dbReference>
<dbReference type="GO" id="GO:0042575">
    <property type="term" value="C:DNA polymerase complex"/>
    <property type="evidence" value="ECO:0007669"/>
    <property type="project" value="UniProtKB-ARBA"/>
</dbReference>
<evidence type="ECO:0000256" key="4">
    <source>
        <dbReference type="ARBA" id="ARBA00022695"/>
    </source>
</evidence>
<dbReference type="PANTHER" id="PTHR37984">
    <property type="entry name" value="PROTEIN CBG26694"/>
    <property type="match status" value="1"/>
</dbReference>
<dbReference type="FunFam" id="3.30.70.270:FF:000020">
    <property type="entry name" value="Transposon Tf2-6 polyprotein-like Protein"/>
    <property type="match status" value="1"/>
</dbReference>
<dbReference type="PROSITE" id="PS00141">
    <property type="entry name" value="ASP_PROTEASE"/>
    <property type="match status" value="1"/>
</dbReference>
<evidence type="ECO:0000259" key="11">
    <source>
        <dbReference type="PROSITE" id="PS50994"/>
    </source>
</evidence>
<dbReference type="InterPro" id="IPR036397">
    <property type="entry name" value="RNaseH_sf"/>
</dbReference>
<dbReference type="CDD" id="cd09274">
    <property type="entry name" value="RNase_HI_RT_Ty3"/>
    <property type="match status" value="1"/>
</dbReference>
<dbReference type="GO" id="GO:0004519">
    <property type="term" value="F:endonuclease activity"/>
    <property type="evidence" value="ECO:0007669"/>
    <property type="project" value="UniProtKB-KW"/>
</dbReference>
<dbReference type="PANTHER" id="PTHR37984:SF5">
    <property type="entry name" value="PROTEIN NYNRIN-LIKE"/>
    <property type="match status" value="1"/>
</dbReference>
<dbReference type="Pfam" id="PF00078">
    <property type="entry name" value="RVT_1"/>
    <property type="match status" value="1"/>
</dbReference>
<dbReference type="GO" id="GO:0003964">
    <property type="term" value="F:RNA-directed DNA polymerase activity"/>
    <property type="evidence" value="ECO:0007669"/>
    <property type="project" value="UniProtKB-KW"/>
</dbReference>
<feature type="domain" description="Reverse transcriptase" evidence="10">
    <location>
        <begin position="212"/>
        <end position="390"/>
    </location>
</feature>
<dbReference type="Pfam" id="PF17917">
    <property type="entry name" value="RT_RNaseH"/>
    <property type="match status" value="1"/>
</dbReference>
<evidence type="ECO:0000256" key="2">
    <source>
        <dbReference type="ARBA" id="ARBA00022670"/>
    </source>
</evidence>
<keyword evidence="5" id="KW-0540">Nuclease</keyword>
<dbReference type="FunFam" id="3.10.20.370:FF:000001">
    <property type="entry name" value="Retrovirus-related Pol polyprotein from transposon 17.6-like protein"/>
    <property type="match status" value="1"/>
</dbReference>
<feature type="domain" description="Peptidase A2" evidence="9">
    <location>
        <begin position="35"/>
        <end position="108"/>
    </location>
</feature>
<dbReference type="InterPro" id="IPR001995">
    <property type="entry name" value="Peptidase_A2_cat"/>
</dbReference>
<dbReference type="PROSITE" id="PS50878">
    <property type="entry name" value="RT_POL"/>
    <property type="match status" value="1"/>
</dbReference>
<dbReference type="CDD" id="cd06094">
    <property type="entry name" value="RP_Saci_like"/>
    <property type="match status" value="1"/>
</dbReference>
<dbReference type="FunFam" id="3.30.420.10:FF:000032">
    <property type="entry name" value="Retrovirus-related Pol polyprotein from transposon 297-like Protein"/>
    <property type="match status" value="1"/>
</dbReference>
<dbReference type="FunFam" id="3.10.10.10:FF:000007">
    <property type="entry name" value="Retrovirus-related Pol polyprotein from transposon 17.6-like Protein"/>
    <property type="match status" value="1"/>
</dbReference>
<evidence type="ECO:0000256" key="5">
    <source>
        <dbReference type="ARBA" id="ARBA00022722"/>
    </source>
</evidence>
<dbReference type="Gene3D" id="3.30.420.10">
    <property type="entry name" value="Ribonuclease H-like superfamily/Ribonuclease H"/>
    <property type="match status" value="1"/>
</dbReference>
<dbReference type="Pfam" id="PF17921">
    <property type="entry name" value="Integrase_H2C2"/>
    <property type="match status" value="1"/>
</dbReference>
<evidence type="ECO:0000256" key="1">
    <source>
        <dbReference type="ARBA" id="ARBA00012493"/>
    </source>
</evidence>
<keyword evidence="7" id="KW-0378">Hydrolase</keyword>
<dbReference type="GO" id="GO:0015074">
    <property type="term" value="P:DNA integration"/>
    <property type="evidence" value="ECO:0007669"/>
    <property type="project" value="InterPro"/>
</dbReference>
<proteinExistence type="predicted"/>